<dbReference type="SMART" id="SM00748">
    <property type="entry name" value="HEPN"/>
    <property type="match status" value="1"/>
</dbReference>
<dbReference type="SUPFAM" id="SSF81593">
    <property type="entry name" value="Nucleotidyltransferase substrate binding subunit/domain"/>
    <property type="match status" value="1"/>
</dbReference>
<dbReference type="RefSeq" id="WP_378960000.1">
    <property type="nucleotide sequence ID" value="NZ_JBHSBY010000036.1"/>
</dbReference>
<proteinExistence type="predicted"/>
<dbReference type="Pfam" id="PF05168">
    <property type="entry name" value="HEPN"/>
    <property type="match status" value="1"/>
</dbReference>
<evidence type="ECO:0000259" key="1">
    <source>
        <dbReference type="PROSITE" id="PS50910"/>
    </source>
</evidence>
<accession>A0ABV8NI65</accession>
<evidence type="ECO:0000313" key="3">
    <source>
        <dbReference type="Proteomes" id="UP001595792"/>
    </source>
</evidence>
<feature type="domain" description="HEPN" evidence="1">
    <location>
        <begin position="151"/>
        <end position="270"/>
    </location>
</feature>
<reference evidence="3" key="1">
    <citation type="journal article" date="2019" name="Int. J. Syst. Evol. Microbiol.">
        <title>The Global Catalogue of Microorganisms (GCM) 10K type strain sequencing project: providing services to taxonomists for standard genome sequencing and annotation.</title>
        <authorList>
            <consortium name="The Broad Institute Genomics Platform"/>
            <consortium name="The Broad Institute Genome Sequencing Center for Infectious Disease"/>
            <person name="Wu L."/>
            <person name="Ma J."/>
        </authorList>
    </citation>
    <scope>NUCLEOTIDE SEQUENCE [LARGE SCALE GENOMIC DNA]</scope>
    <source>
        <strain evidence="3">CCM 8689</strain>
    </source>
</reference>
<sequence length="293" mass="34048">MTVANLSRTEFISARLNSFIELLVKKFEPLKIYSFCRIIKSNNRTGCFITCIEKDEPHYFLLMIMESSTRNEHEAQDFCRSHFNEGKITILSHGVETIKECIQKNNRFFITILNEGRLLYNNTGILAQDTEIPFDPSQNFEKAKKHFEHRIKLAQGFLDAAADSYANQHYSIAVFLTHQVIEQCTIALIRVNLAYRSDIHHLGRQLDLCCCFSEEPSNLFRTTKNDLSLFEILLRSYSQARYKDTFKVDSDDADKLVSKAYAFFELTKKICTNKIAEFKLQNEVQIEMEVGFE</sequence>
<name>A0ABV8NI65_9SPHI</name>
<evidence type="ECO:0000313" key="2">
    <source>
        <dbReference type="EMBL" id="MFC4196665.1"/>
    </source>
</evidence>
<comment type="caution">
    <text evidence="2">The sequence shown here is derived from an EMBL/GenBank/DDBJ whole genome shotgun (WGS) entry which is preliminary data.</text>
</comment>
<dbReference type="PROSITE" id="PS50910">
    <property type="entry name" value="HEPN"/>
    <property type="match status" value="1"/>
</dbReference>
<keyword evidence="3" id="KW-1185">Reference proteome</keyword>
<dbReference type="InterPro" id="IPR007842">
    <property type="entry name" value="HEPN_dom"/>
</dbReference>
<dbReference type="EMBL" id="JBHSBY010000036">
    <property type="protein sequence ID" value="MFC4196665.1"/>
    <property type="molecule type" value="Genomic_DNA"/>
</dbReference>
<dbReference type="Gene3D" id="1.20.120.330">
    <property type="entry name" value="Nucleotidyltransferases domain 2"/>
    <property type="match status" value="1"/>
</dbReference>
<protein>
    <submittedName>
        <fullName evidence="2">HEPN domain-containing protein</fullName>
    </submittedName>
</protein>
<dbReference type="Proteomes" id="UP001595792">
    <property type="component" value="Unassembled WGS sequence"/>
</dbReference>
<gene>
    <name evidence="2" type="ORF">ACFOUY_08145</name>
</gene>
<organism evidence="2 3">
    <name type="scientific">Pedobacter jamesrossensis</name>
    <dbReference type="NCBI Taxonomy" id="1908238"/>
    <lineage>
        <taxon>Bacteria</taxon>
        <taxon>Pseudomonadati</taxon>
        <taxon>Bacteroidota</taxon>
        <taxon>Sphingobacteriia</taxon>
        <taxon>Sphingobacteriales</taxon>
        <taxon>Sphingobacteriaceae</taxon>
        <taxon>Pedobacter</taxon>
    </lineage>
</organism>